<gene>
    <name evidence="3" type="ORF">B0I08_10542</name>
</gene>
<evidence type="ECO:0000256" key="1">
    <source>
        <dbReference type="SAM" id="Coils"/>
    </source>
</evidence>
<keyword evidence="4" id="KW-1185">Reference proteome</keyword>
<sequence>MDLDIEAAELPHQVTPKQRFSYDEKIRILQVWDRAGEPGLKTALCHRLGIRPATVAGWAKRRREGTLIRREAKHRSAVVQRDQAAQLKLLAKENDTLRRELARAEGAVDALGKASELLTALAKSSKPTPQRMAPTPPLPPLRRRGK</sequence>
<dbReference type="OrthoDB" id="290006at2"/>
<proteinExistence type="predicted"/>
<dbReference type="AlphaFoldDB" id="A0A2T0VCI5"/>
<dbReference type="InterPro" id="IPR009057">
    <property type="entry name" value="Homeodomain-like_sf"/>
</dbReference>
<organism evidence="3 4">
    <name type="scientific">Glaciihabitans tibetensis</name>
    <dbReference type="NCBI Taxonomy" id="1266600"/>
    <lineage>
        <taxon>Bacteria</taxon>
        <taxon>Bacillati</taxon>
        <taxon>Actinomycetota</taxon>
        <taxon>Actinomycetes</taxon>
        <taxon>Micrococcales</taxon>
        <taxon>Microbacteriaceae</taxon>
        <taxon>Glaciihabitans</taxon>
    </lineage>
</organism>
<comment type="caution">
    <text evidence="3">The sequence shown here is derived from an EMBL/GenBank/DDBJ whole genome shotgun (WGS) entry which is preliminary data.</text>
</comment>
<protein>
    <recommendedName>
        <fullName evidence="5">Transposase</fullName>
    </recommendedName>
</protein>
<reference evidence="3 4" key="1">
    <citation type="submission" date="2018-03" db="EMBL/GenBank/DDBJ databases">
        <title>Genomic Encyclopedia of Type Strains, Phase III (KMG-III): the genomes of soil and plant-associated and newly described type strains.</title>
        <authorList>
            <person name="Whitman W."/>
        </authorList>
    </citation>
    <scope>NUCLEOTIDE SEQUENCE [LARGE SCALE GENOMIC DNA]</scope>
    <source>
        <strain evidence="3 4">CGMCC 1.12484</strain>
    </source>
</reference>
<dbReference type="Proteomes" id="UP000237983">
    <property type="component" value="Unassembled WGS sequence"/>
</dbReference>
<feature type="coiled-coil region" evidence="1">
    <location>
        <begin position="87"/>
        <end position="114"/>
    </location>
</feature>
<accession>A0A2T0VCI5</accession>
<dbReference type="SUPFAM" id="SSF46689">
    <property type="entry name" value="Homeodomain-like"/>
    <property type="match status" value="1"/>
</dbReference>
<keyword evidence="1" id="KW-0175">Coiled coil</keyword>
<evidence type="ECO:0008006" key="5">
    <source>
        <dbReference type="Google" id="ProtNLM"/>
    </source>
</evidence>
<evidence type="ECO:0000313" key="3">
    <source>
        <dbReference type="EMBL" id="PRY67881.1"/>
    </source>
</evidence>
<evidence type="ECO:0000256" key="2">
    <source>
        <dbReference type="SAM" id="MobiDB-lite"/>
    </source>
</evidence>
<dbReference type="RefSeq" id="WP_106212414.1">
    <property type="nucleotide sequence ID" value="NZ_PVTL01000005.1"/>
</dbReference>
<name>A0A2T0VCI5_9MICO</name>
<feature type="region of interest" description="Disordered" evidence="2">
    <location>
        <begin position="122"/>
        <end position="146"/>
    </location>
</feature>
<dbReference type="EMBL" id="PVTL01000005">
    <property type="protein sequence ID" value="PRY67881.1"/>
    <property type="molecule type" value="Genomic_DNA"/>
</dbReference>
<evidence type="ECO:0000313" key="4">
    <source>
        <dbReference type="Proteomes" id="UP000237983"/>
    </source>
</evidence>